<dbReference type="EMBL" id="SZYD01000001">
    <property type="protein sequence ID" value="KAD7477752.1"/>
    <property type="molecule type" value="Genomic_DNA"/>
</dbReference>
<name>A0A5N6PZQ6_9ASTR</name>
<dbReference type="AlphaFoldDB" id="A0A5N6PZQ6"/>
<feature type="domain" description="Tf2-1-like SH3-like" evidence="1">
    <location>
        <begin position="24"/>
        <end position="64"/>
    </location>
</feature>
<dbReference type="Proteomes" id="UP000326396">
    <property type="component" value="Linkage Group LG1"/>
</dbReference>
<evidence type="ECO:0000259" key="1">
    <source>
        <dbReference type="Pfam" id="PF24626"/>
    </source>
</evidence>
<keyword evidence="3" id="KW-1185">Reference proteome</keyword>
<comment type="caution">
    <text evidence="2">The sequence shown here is derived from an EMBL/GenBank/DDBJ whole genome shotgun (WGS) entry which is preliminary data.</text>
</comment>
<sequence>MAAVRERQKSYADKRRKPLEFQVGDRVLLKVAPWKGVIRFGKRGKLSPRYVGPFEILKRIGPDAKARIKAGMD</sequence>
<dbReference type="PANTHER" id="PTHR46148:SF59">
    <property type="entry name" value="NUCLEOTIDYLTRANSFERASE, RIBONUCLEASE H"/>
    <property type="match status" value="1"/>
</dbReference>
<dbReference type="OrthoDB" id="1733228at2759"/>
<evidence type="ECO:0000313" key="2">
    <source>
        <dbReference type="EMBL" id="KAD7477752.1"/>
    </source>
</evidence>
<dbReference type="Pfam" id="PF24626">
    <property type="entry name" value="SH3_Tf2-1"/>
    <property type="match status" value="1"/>
</dbReference>
<reference evidence="2 3" key="1">
    <citation type="submission" date="2019-05" db="EMBL/GenBank/DDBJ databases">
        <title>Mikania micrantha, genome provides insights into the molecular mechanism of rapid growth.</title>
        <authorList>
            <person name="Liu B."/>
        </authorList>
    </citation>
    <scope>NUCLEOTIDE SEQUENCE [LARGE SCALE GENOMIC DNA]</scope>
    <source>
        <strain evidence="2">NLD-2019</strain>
        <tissue evidence="2">Leaf</tissue>
    </source>
</reference>
<protein>
    <recommendedName>
        <fullName evidence="1">Tf2-1-like SH3-like domain-containing protein</fullName>
    </recommendedName>
</protein>
<gene>
    <name evidence="2" type="ORF">E3N88_00888</name>
</gene>
<evidence type="ECO:0000313" key="3">
    <source>
        <dbReference type="Proteomes" id="UP000326396"/>
    </source>
</evidence>
<accession>A0A5N6PZQ6</accession>
<dbReference type="InterPro" id="IPR056924">
    <property type="entry name" value="SH3_Tf2-1"/>
</dbReference>
<dbReference type="PANTHER" id="PTHR46148">
    <property type="entry name" value="CHROMO DOMAIN-CONTAINING PROTEIN"/>
    <property type="match status" value="1"/>
</dbReference>
<proteinExistence type="predicted"/>
<organism evidence="2 3">
    <name type="scientific">Mikania micrantha</name>
    <name type="common">bitter vine</name>
    <dbReference type="NCBI Taxonomy" id="192012"/>
    <lineage>
        <taxon>Eukaryota</taxon>
        <taxon>Viridiplantae</taxon>
        <taxon>Streptophyta</taxon>
        <taxon>Embryophyta</taxon>
        <taxon>Tracheophyta</taxon>
        <taxon>Spermatophyta</taxon>
        <taxon>Magnoliopsida</taxon>
        <taxon>eudicotyledons</taxon>
        <taxon>Gunneridae</taxon>
        <taxon>Pentapetalae</taxon>
        <taxon>asterids</taxon>
        <taxon>campanulids</taxon>
        <taxon>Asterales</taxon>
        <taxon>Asteraceae</taxon>
        <taxon>Asteroideae</taxon>
        <taxon>Heliantheae alliance</taxon>
        <taxon>Eupatorieae</taxon>
        <taxon>Mikania</taxon>
    </lineage>
</organism>